<sequence>MHACVFTKSVNLLVWTCERVQSWLDSIGLKEYAPHLGGSGVHGGVIGLHPDLDVSQLALLLQIPTSATTARNILARELGDLVDRFRASVPTAAATLGPAPRVLALEAAARTRQQQQQQQMQSQRLQHSVNELVGECLMPSKDPNDSEVFA</sequence>
<keyword evidence="5" id="KW-1185">Reference proteome</keyword>
<dbReference type="PANTHER" id="PTHR12587">
    <property type="entry name" value="LAR INTERACTING PROTEIN LIP -RELATED PROTEIN"/>
    <property type="match status" value="1"/>
</dbReference>
<dbReference type="GO" id="GO:0048786">
    <property type="term" value="C:presynaptic active zone"/>
    <property type="evidence" value="ECO:0007669"/>
    <property type="project" value="TreeGrafter"/>
</dbReference>
<dbReference type="OrthoDB" id="2132119at2759"/>
<dbReference type="SUPFAM" id="SSF47769">
    <property type="entry name" value="SAM/Pointed domain"/>
    <property type="match status" value="1"/>
</dbReference>
<dbReference type="PANTHER" id="PTHR12587:SF20">
    <property type="entry name" value="LIPRIN-ALPHA, ISOFORM E"/>
    <property type="match status" value="1"/>
</dbReference>
<dbReference type="GO" id="GO:0050808">
    <property type="term" value="P:synapse organization"/>
    <property type="evidence" value="ECO:0007669"/>
    <property type="project" value="TreeGrafter"/>
</dbReference>
<dbReference type="Gene3D" id="1.10.150.50">
    <property type="entry name" value="Transcription Factor, Ets-1"/>
    <property type="match status" value="1"/>
</dbReference>
<dbReference type="InterPro" id="IPR001660">
    <property type="entry name" value="SAM"/>
</dbReference>
<evidence type="ECO:0000259" key="3">
    <source>
        <dbReference type="PROSITE" id="PS50105"/>
    </source>
</evidence>
<dbReference type="EMBL" id="CAAALY010043757">
    <property type="protein sequence ID" value="VEL19891.1"/>
    <property type="molecule type" value="Genomic_DNA"/>
</dbReference>
<dbReference type="Proteomes" id="UP000784294">
    <property type="component" value="Unassembled WGS sequence"/>
</dbReference>
<evidence type="ECO:0000256" key="2">
    <source>
        <dbReference type="ARBA" id="ARBA00023054"/>
    </source>
</evidence>
<keyword evidence="1" id="KW-0677">Repeat</keyword>
<evidence type="ECO:0000256" key="1">
    <source>
        <dbReference type="ARBA" id="ARBA00022737"/>
    </source>
</evidence>
<dbReference type="Pfam" id="PF07647">
    <property type="entry name" value="SAM_2"/>
    <property type="match status" value="1"/>
</dbReference>
<feature type="domain" description="SAM" evidence="3">
    <location>
        <begin position="15"/>
        <end position="84"/>
    </location>
</feature>
<dbReference type="AlphaFoldDB" id="A0A448WTH3"/>
<dbReference type="InterPro" id="IPR013761">
    <property type="entry name" value="SAM/pointed_sf"/>
</dbReference>
<dbReference type="InterPro" id="IPR029515">
    <property type="entry name" value="Liprin"/>
</dbReference>
<accession>A0A448WTH3</accession>
<dbReference type="PROSITE" id="PS50105">
    <property type="entry name" value="SAM_DOMAIN"/>
    <property type="match status" value="1"/>
</dbReference>
<name>A0A448WTH3_9PLAT</name>
<proteinExistence type="predicted"/>
<reference evidence="4" key="1">
    <citation type="submission" date="2018-11" db="EMBL/GenBank/DDBJ databases">
        <authorList>
            <consortium name="Pathogen Informatics"/>
        </authorList>
    </citation>
    <scope>NUCLEOTIDE SEQUENCE</scope>
</reference>
<dbReference type="SMART" id="SM00454">
    <property type="entry name" value="SAM"/>
    <property type="match status" value="1"/>
</dbReference>
<comment type="caution">
    <text evidence="4">The sequence shown here is derived from an EMBL/GenBank/DDBJ whole genome shotgun (WGS) entry which is preliminary data.</text>
</comment>
<keyword evidence="2" id="KW-0175">Coiled coil</keyword>
<evidence type="ECO:0000313" key="5">
    <source>
        <dbReference type="Proteomes" id="UP000784294"/>
    </source>
</evidence>
<organism evidence="4 5">
    <name type="scientific">Protopolystoma xenopodis</name>
    <dbReference type="NCBI Taxonomy" id="117903"/>
    <lineage>
        <taxon>Eukaryota</taxon>
        <taxon>Metazoa</taxon>
        <taxon>Spiralia</taxon>
        <taxon>Lophotrochozoa</taxon>
        <taxon>Platyhelminthes</taxon>
        <taxon>Monogenea</taxon>
        <taxon>Polyopisthocotylea</taxon>
        <taxon>Polystomatidea</taxon>
        <taxon>Polystomatidae</taxon>
        <taxon>Protopolystoma</taxon>
    </lineage>
</organism>
<protein>
    <recommendedName>
        <fullName evidence="3">SAM domain-containing protein</fullName>
    </recommendedName>
</protein>
<evidence type="ECO:0000313" key="4">
    <source>
        <dbReference type="EMBL" id="VEL19891.1"/>
    </source>
</evidence>
<gene>
    <name evidence="4" type="ORF">PXEA_LOCUS13331</name>
</gene>